<sequence>MFGAVCSGRPIQLANQVEPTKYVITVPNASNIAHIAIFLLPQTEFTDTNFTALVYFQLPNSQEFKLLGGLNPAKPSAIYKLNNGSKTSESSTQLDDVEMSVDASGDATTDATINIGISIEPTPQAEALLLQERQKQAGASQSLVPANMASAPSALKNPNDIASLANKIVTHAYNFLGSFIDDSGKVPMKAFNSWWDKFRAKLANNPGFLDELLEN</sequence>
<dbReference type="AlphaFoldDB" id="A0A0V1Q431"/>
<comment type="caution">
    <text evidence="4">The sequence shown here is derived from an EMBL/GenBank/DDBJ whole genome shotgun (WGS) entry which is preliminary data.</text>
</comment>
<feature type="domain" description="Hikeshi-like N-terminal" evidence="2">
    <location>
        <begin position="5"/>
        <end position="135"/>
    </location>
</feature>
<proteinExistence type="inferred from homology"/>
<evidence type="ECO:0000313" key="5">
    <source>
        <dbReference type="Proteomes" id="UP000054251"/>
    </source>
</evidence>
<reference evidence="4 5" key="1">
    <citation type="submission" date="2015-11" db="EMBL/GenBank/DDBJ databases">
        <title>The genome of Debaryomyces fabryi.</title>
        <authorList>
            <person name="Tafer H."/>
            <person name="Lopandic K."/>
        </authorList>
    </citation>
    <scope>NUCLEOTIDE SEQUENCE [LARGE SCALE GENOMIC DNA]</scope>
    <source>
        <strain evidence="4 5">CBS 789</strain>
    </source>
</reference>
<keyword evidence="5" id="KW-1185">Reference proteome</keyword>
<evidence type="ECO:0000256" key="1">
    <source>
        <dbReference type="ARBA" id="ARBA00006623"/>
    </source>
</evidence>
<dbReference type="RefSeq" id="XP_015469363.1">
    <property type="nucleotide sequence ID" value="XM_015609865.1"/>
</dbReference>
<feature type="domain" description="Hikeshi-like C-terminal" evidence="3">
    <location>
        <begin position="160"/>
        <end position="211"/>
    </location>
</feature>
<name>A0A0V1Q431_9ASCO</name>
<dbReference type="PANTHER" id="PTHR12925">
    <property type="entry name" value="HIKESHI FAMILY MEMBER"/>
    <property type="match status" value="1"/>
</dbReference>
<dbReference type="Pfam" id="PF21057">
    <property type="entry name" value="Hikeshi-like_C"/>
    <property type="match status" value="1"/>
</dbReference>
<dbReference type="GO" id="GO:0005829">
    <property type="term" value="C:cytosol"/>
    <property type="evidence" value="ECO:0007669"/>
    <property type="project" value="TreeGrafter"/>
</dbReference>
<dbReference type="Proteomes" id="UP000054251">
    <property type="component" value="Unassembled WGS sequence"/>
</dbReference>
<comment type="similarity">
    <text evidence="1">Belongs to the OPI10 family.</text>
</comment>
<dbReference type="InterPro" id="IPR031318">
    <property type="entry name" value="OPI10"/>
</dbReference>
<protein>
    <submittedName>
        <fullName evidence="4">Uncharacterized protein</fullName>
    </submittedName>
</protein>
<dbReference type="InterPro" id="IPR008493">
    <property type="entry name" value="Hikeshi-like_N"/>
</dbReference>
<accession>A0A0V1Q431</accession>
<evidence type="ECO:0000259" key="2">
    <source>
        <dbReference type="Pfam" id="PF05603"/>
    </source>
</evidence>
<evidence type="ECO:0000313" key="4">
    <source>
        <dbReference type="EMBL" id="KSA03261.1"/>
    </source>
</evidence>
<dbReference type="GO" id="GO:0006606">
    <property type="term" value="P:protein import into nucleus"/>
    <property type="evidence" value="ECO:0007669"/>
    <property type="project" value="TreeGrafter"/>
</dbReference>
<organism evidence="4 5">
    <name type="scientific">Debaryomyces fabryi</name>
    <dbReference type="NCBI Taxonomy" id="58627"/>
    <lineage>
        <taxon>Eukaryota</taxon>
        <taxon>Fungi</taxon>
        <taxon>Dikarya</taxon>
        <taxon>Ascomycota</taxon>
        <taxon>Saccharomycotina</taxon>
        <taxon>Pichiomycetes</taxon>
        <taxon>Debaryomycetaceae</taxon>
        <taxon>Debaryomyces</taxon>
    </lineage>
</organism>
<dbReference type="PANTHER" id="PTHR12925:SF0">
    <property type="entry name" value="PROTEIN HIKESHI"/>
    <property type="match status" value="1"/>
</dbReference>
<dbReference type="OrthoDB" id="10248398at2759"/>
<evidence type="ECO:0000259" key="3">
    <source>
        <dbReference type="Pfam" id="PF21057"/>
    </source>
</evidence>
<dbReference type="GO" id="GO:0061608">
    <property type="term" value="F:nuclear import signal receptor activity"/>
    <property type="evidence" value="ECO:0007669"/>
    <property type="project" value="TreeGrafter"/>
</dbReference>
<dbReference type="GeneID" id="26838044"/>
<dbReference type="InterPro" id="IPR048364">
    <property type="entry name" value="Hikeshi-like_C"/>
</dbReference>
<dbReference type="Pfam" id="PF05603">
    <property type="entry name" value="Hikeshi-like_N"/>
    <property type="match status" value="1"/>
</dbReference>
<dbReference type="GO" id="GO:0005634">
    <property type="term" value="C:nucleus"/>
    <property type="evidence" value="ECO:0007669"/>
    <property type="project" value="TreeGrafter"/>
</dbReference>
<dbReference type="EMBL" id="LMYN01000012">
    <property type="protein sequence ID" value="KSA03261.1"/>
    <property type="molecule type" value="Genomic_DNA"/>
</dbReference>
<gene>
    <name evidence="4" type="ORF">AC631_01035</name>
</gene>